<gene>
    <name evidence="1" type="ORF">AVEN_155736_1</name>
</gene>
<dbReference type="AlphaFoldDB" id="A0A4Y2RCA9"/>
<dbReference type="Proteomes" id="UP000499080">
    <property type="component" value="Unassembled WGS sequence"/>
</dbReference>
<name>A0A4Y2RCA9_ARAVE</name>
<evidence type="ECO:0008006" key="3">
    <source>
        <dbReference type="Google" id="ProtNLM"/>
    </source>
</evidence>
<comment type="caution">
    <text evidence="1">The sequence shown here is derived from an EMBL/GenBank/DDBJ whole genome shotgun (WGS) entry which is preliminary data.</text>
</comment>
<proteinExistence type="predicted"/>
<accession>A0A4Y2RCA9</accession>
<evidence type="ECO:0000313" key="2">
    <source>
        <dbReference type="Proteomes" id="UP000499080"/>
    </source>
</evidence>
<evidence type="ECO:0000313" key="1">
    <source>
        <dbReference type="EMBL" id="GBN73096.1"/>
    </source>
</evidence>
<organism evidence="1 2">
    <name type="scientific">Araneus ventricosus</name>
    <name type="common">Orbweaver spider</name>
    <name type="synonym">Epeira ventricosa</name>
    <dbReference type="NCBI Taxonomy" id="182803"/>
    <lineage>
        <taxon>Eukaryota</taxon>
        <taxon>Metazoa</taxon>
        <taxon>Ecdysozoa</taxon>
        <taxon>Arthropoda</taxon>
        <taxon>Chelicerata</taxon>
        <taxon>Arachnida</taxon>
        <taxon>Araneae</taxon>
        <taxon>Araneomorphae</taxon>
        <taxon>Entelegynae</taxon>
        <taxon>Araneoidea</taxon>
        <taxon>Araneidae</taxon>
        <taxon>Araneus</taxon>
    </lineage>
</organism>
<keyword evidence="2" id="KW-1185">Reference proteome</keyword>
<sequence length="96" mass="10757">MLKKARVEKLIKGRDGKVISCVLRLDGKELTSLIQLVIPLEVEQGGEMSGSRIITDGARCASKQLKEKITITLTLLRSTIEFPQCLPDKLHVFYFV</sequence>
<dbReference type="EMBL" id="BGPR01016462">
    <property type="protein sequence ID" value="GBN73096.1"/>
    <property type="molecule type" value="Genomic_DNA"/>
</dbReference>
<protein>
    <recommendedName>
        <fullName evidence="3">DUF5641 domain-containing protein</fullName>
    </recommendedName>
</protein>
<reference evidence="1 2" key="1">
    <citation type="journal article" date="2019" name="Sci. Rep.">
        <title>Orb-weaving spider Araneus ventricosus genome elucidates the spidroin gene catalogue.</title>
        <authorList>
            <person name="Kono N."/>
            <person name="Nakamura H."/>
            <person name="Ohtoshi R."/>
            <person name="Moran D.A.P."/>
            <person name="Shinohara A."/>
            <person name="Yoshida Y."/>
            <person name="Fujiwara M."/>
            <person name="Mori M."/>
            <person name="Tomita M."/>
            <person name="Arakawa K."/>
        </authorList>
    </citation>
    <scope>NUCLEOTIDE SEQUENCE [LARGE SCALE GENOMIC DNA]</scope>
</reference>